<organism evidence="1 2">
    <name type="scientific">Batillaria attramentaria</name>
    <dbReference type="NCBI Taxonomy" id="370345"/>
    <lineage>
        <taxon>Eukaryota</taxon>
        <taxon>Metazoa</taxon>
        <taxon>Spiralia</taxon>
        <taxon>Lophotrochozoa</taxon>
        <taxon>Mollusca</taxon>
        <taxon>Gastropoda</taxon>
        <taxon>Caenogastropoda</taxon>
        <taxon>Sorbeoconcha</taxon>
        <taxon>Cerithioidea</taxon>
        <taxon>Batillariidae</taxon>
        <taxon>Batillaria</taxon>
    </lineage>
</organism>
<comment type="caution">
    <text evidence="1">The sequence shown here is derived from an EMBL/GenBank/DDBJ whole genome shotgun (WGS) entry which is preliminary data.</text>
</comment>
<dbReference type="AlphaFoldDB" id="A0ABD0JR07"/>
<accession>A0ABD0JR07</accession>
<name>A0ABD0JR07_9CAEN</name>
<evidence type="ECO:0000313" key="1">
    <source>
        <dbReference type="EMBL" id="KAK7477533.1"/>
    </source>
</evidence>
<gene>
    <name evidence="1" type="ORF">BaRGS_00031218</name>
</gene>
<protein>
    <submittedName>
        <fullName evidence="1">Uncharacterized protein</fullName>
    </submittedName>
</protein>
<dbReference type="EMBL" id="JACVVK020000347">
    <property type="protein sequence ID" value="KAK7477533.1"/>
    <property type="molecule type" value="Genomic_DNA"/>
</dbReference>
<evidence type="ECO:0000313" key="2">
    <source>
        <dbReference type="Proteomes" id="UP001519460"/>
    </source>
</evidence>
<dbReference type="Proteomes" id="UP001519460">
    <property type="component" value="Unassembled WGS sequence"/>
</dbReference>
<keyword evidence="2" id="KW-1185">Reference proteome</keyword>
<reference evidence="1 2" key="1">
    <citation type="journal article" date="2023" name="Sci. Data">
        <title>Genome assembly of the Korean intertidal mud-creeper Batillaria attramentaria.</title>
        <authorList>
            <person name="Patra A.K."/>
            <person name="Ho P.T."/>
            <person name="Jun S."/>
            <person name="Lee S.J."/>
            <person name="Kim Y."/>
            <person name="Won Y.J."/>
        </authorList>
    </citation>
    <scope>NUCLEOTIDE SEQUENCE [LARGE SCALE GENOMIC DNA]</scope>
    <source>
        <strain evidence="1">Wonlab-2016</strain>
    </source>
</reference>
<proteinExistence type="predicted"/>
<sequence length="134" mass="15891">MSLTQSVNQLAVRGRKAALRLLRAKKSLDPRTRRTFFKLFDTQVQPVLLYAAEVWGLYFDISPAENIHTRVCKRFLGVTDRTADVMDYRELGRYPLHVNSYIRVIQFWLRIIKFDFDRLAKQAYMMLKRMDENG</sequence>